<reference evidence="2 3" key="1">
    <citation type="submission" date="2018-06" db="EMBL/GenBank/DDBJ databases">
        <title>Carbapenemase-producing Enterobacteriaceae present in wastewater treatment plant effluent and nearby surface waters in the US.</title>
        <authorList>
            <person name="Mathys D.A."/>
            <person name="Mollenkopf D.F."/>
            <person name="Feicht S.M."/>
            <person name="Adams R.J."/>
            <person name="Albers A.L."/>
            <person name="Stuever D.M."/>
            <person name="Daniels J.B."/>
            <person name="Wittum T.E."/>
        </authorList>
    </citation>
    <scope>NUCLEOTIDE SEQUENCE [LARGE SCALE GENOMIC DNA]</scope>
    <source>
        <strain evidence="2 3">GEO_47_Down_B</strain>
    </source>
</reference>
<dbReference type="Proteomes" id="UP000288843">
    <property type="component" value="Unassembled WGS sequence"/>
</dbReference>
<accession>A0A443VMZ3</accession>
<protein>
    <submittedName>
        <fullName evidence="2">Uncharacterized protein</fullName>
    </submittedName>
</protein>
<dbReference type="EMBL" id="QKOX01000011">
    <property type="protein sequence ID" value="RWT22665.1"/>
    <property type="molecule type" value="Genomic_DNA"/>
</dbReference>
<reference evidence="1 4" key="2">
    <citation type="submission" date="2023-12" db="EMBL/GenBank/DDBJ databases">
        <title>N/s.</title>
        <authorList>
            <person name="Dale J."/>
        </authorList>
    </citation>
    <scope>NUCLEOTIDE SEQUENCE [LARGE SCALE GENOMIC DNA]</scope>
    <source>
        <strain evidence="1 4">2023EL-01226</strain>
    </source>
</reference>
<evidence type="ECO:0000313" key="3">
    <source>
        <dbReference type="Proteomes" id="UP000288843"/>
    </source>
</evidence>
<evidence type="ECO:0000313" key="2">
    <source>
        <dbReference type="EMBL" id="RWT22665.1"/>
    </source>
</evidence>
<sequence length="61" mass="6854">MSDSKRFFLMRICDLGIHDTAGRALFSAAQEHSQGRNALLPLIPGQEKSITEHRQQQAFQA</sequence>
<organism evidence="2 3">
    <name type="scientific">Raoultella planticola</name>
    <name type="common">Klebsiella planticola</name>
    <dbReference type="NCBI Taxonomy" id="575"/>
    <lineage>
        <taxon>Bacteria</taxon>
        <taxon>Pseudomonadati</taxon>
        <taxon>Pseudomonadota</taxon>
        <taxon>Gammaproteobacteria</taxon>
        <taxon>Enterobacterales</taxon>
        <taxon>Enterobacteriaceae</taxon>
        <taxon>Klebsiella/Raoultella group</taxon>
        <taxon>Raoultella</taxon>
    </lineage>
</organism>
<dbReference type="Proteomes" id="UP001293169">
    <property type="component" value="Unassembled WGS sequence"/>
</dbReference>
<proteinExistence type="predicted"/>
<keyword evidence="4" id="KW-1185">Reference proteome</keyword>
<evidence type="ECO:0000313" key="1">
    <source>
        <dbReference type="EMBL" id="MDZ7468060.1"/>
    </source>
</evidence>
<dbReference type="RefSeq" id="WP_046852287.1">
    <property type="nucleotide sequence ID" value="NZ_BIIZ01000005.1"/>
</dbReference>
<name>A0A443VMZ3_RAOPL</name>
<comment type="caution">
    <text evidence="2">The sequence shown here is derived from an EMBL/GenBank/DDBJ whole genome shotgun (WGS) entry which is preliminary data.</text>
</comment>
<dbReference type="AlphaFoldDB" id="A0A443VMZ3"/>
<dbReference type="EMBL" id="JAXUDK010000014">
    <property type="protein sequence ID" value="MDZ7468060.1"/>
    <property type="molecule type" value="Genomic_DNA"/>
</dbReference>
<gene>
    <name evidence="2" type="ORF">DN603_12835</name>
    <name evidence="1" type="ORF">U5E74_20755</name>
</gene>
<evidence type="ECO:0000313" key="4">
    <source>
        <dbReference type="Proteomes" id="UP001293169"/>
    </source>
</evidence>